<feature type="region of interest" description="Disordered" evidence="15">
    <location>
        <begin position="180"/>
        <end position="208"/>
    </location>
</feature>
<keyword evidence="20" id="KW-1185">Reference proteome</keyword>
<evidence type="ECO:0000313" key="20">
    <source>
        <dbReference type="Proteomes" id="UP001218218"/>
    </source>
</evidence>
<dbReference type="Gene3D" id="2.70.130.10">
    <property type="entry name" value="Mannose-6-phosphate receptor binding domain"/>
    <property type="match status" value="1"/>
</dbReference>
<dbReference type="AlphaFoldDB" id="A0AAD7ES02"/>
<evidence type="ECO:0000256" key="15">
    <source>
        <dbReference type="SAM" id="MobiDB-lite"/>
    </source>
</evidence>
<dbReference type="Pfam" id="PF09451">
    <property type="entry name" value="ATG27"/>
    <property type="match status" value="1"/>
</dbReference>
<dbReference type="GO" id="GO:0006914">
    <property type="term" value="P:autophagy"/>
    <property type="evidence" value="ECO:0007669"/>
    <property type="project" value="UniProtKB-KW"/>
</dbReference>
<evidence type="ECO:0000256" key="17">
    <source>
        <dbReference type="SAM" id="SignalP"/>
    </source>
</evidence>
<proteinExistence type="inferred from homology"/>
<comment type="subcellular location">
    <subcellularLocation>
        <location evidence="2">Cytoplasmic vesicle membrane</location>
        <topology evidence="2">Single-pass type I membrane protein</topology>
    </subcellularLocation>
    <subcellularLocation>
        <location evidence="3">Golgi apparatus membrane</location>
        <topology evidence="3">Single-pass type I membrane protein</topology>
    </subcellularLocation>
    <subcellularLocation>
        <location evidence="1">Mitochondrion membrane</location>
        <topology evidence="1">Single-pass membrane protein</topology>
    </subcellularLocation>
</comment>
<dbReference type="GO" id="GO:0031966">
    <property type="term" value="C:mitochondrial membrane"/>
    <property type="evidence" value="ECO:0007669"/>
    <property type="project" value="UniProtKB-SubCell"/>
</dbReference>
<protein>
    <recommendedName>
        <fullName evidence="5">Autophagy-related protein 27</fullName>
    </recommendedName>
</protein>
<dbReference type="InterPro" id="IPR018939">
    <property type="entry name" value="Autophagy-rel_prot_27"/>
</dbReference>
<gene>
    <name evidence="19" type="ORF">DFH08DRAFT_867045</name>
</gene>
<evidence type="ECO:0000256" key="3">
    <source>
        <dbReference type="ARBA" id="ARBA00004614"/>
    </source>
</evidence>
<keyword evidence="7 17" id="KW-0732">Signal</keyword>
<evidence type="ECO:0000256" key="1">
    <source>
        <dbReference type="ARBA" id="ARBA00004304"/>
    </source>
</evidence>
<keyword evidence="10" id="KW-0333">Golgi apparatus</keyword>
<evidence type="ECO:0000256" key="2">
    <source>
        <dbReference type="ARBA" id="ARBA00004358"/>
    </source>
</evidence>
<dbReference type="SUPFAM" id="SSF50911">
    <property type="entry name" value="Mannose 6-phosphate receptor domain"/>
    <property type="match status" value="1"/>
</dbReference>
<keyword evidence="13" id="KW-1015">Disulfide bond</keyword>
<evidence type="ECO:0000256" key="4">
    <source>
        <dbReference type="ARBA" id="ARBA00005363"/>
    </source>
</evidence>
<keyword evidence="11" id="KW-0496">Mitochondrion</keyword>
<sequence length="336" mass="37339">MNLLFFTAMTTAAVAALPGFSRCTPIVIDSTETCQFRLGSKPYDLCPILGGTAVKLPLLVKGGKTEYRFYFGLDGGILADDLCPSGTRICVISENLAERHRAIASPIINVHSEEPDQSLTLRFGGVVERTAEIRLICDSNQLTEPVFSRVENHVHYFVWQTKYACETGRQVSGSRVNALEMEPDAPPADDTSDPSGPDEGEDQLLDGDRERKLRRSTAIIFAVISTVIISLSIISYRHPNRLNTFFLTQIKPILHRLSPNNLPRFSLPHSLKPAGESRLVRWAQEDLELDEDIMVNSSDTYYEPEDAGDESIPLRPSPHKGGRFVKNYGSATSPFW</sequence>
<keyword evidence="9" id="KW-0072">Autophagy</keyword>
<evidence type="ECO:0000256" key="14">
    <source>
        <dbReference type="ARBA" id="ARBA00023329"/>
    </source>
</evidence>
<evidence type="ECO:0000256" key="10">
    <source>
        <dbReference type="ARBA" id="ARBA00023034"/>
    </source>
</evidence>
<dbReference type="EMBL" id="JARIHO010000018">
    <property type="protein sequence ID" value="KAJ7347971.1"/>
    <property type="molecule type" value="Genomic_DNA"/>
</dbReference>
<evidence type="ECO:0000256" key="9">
    <source>
        <dbReference type="ARBA" id="ARBA00023006"/>
    </source>
</evidence>
<feature type="transmembrane region" description="Helical" evidence="16">
    <location>
        <begin position="218"/>
        <end position="236"/>
    </location>
</feature>
<keyword evidence="14" id="KW-0968">Cytoplasmic vesicle</keyword>
<evidence type="ECO:0000256" key="5">
    <source>
        <dbReference type="ARBA" id="ARBA00013776"/>
    </source>
</evidence>
<dbReference type="GO" id="GO:0030659">
    <property type="term" value="C:cytoplasmic vesicle membrane"/>
    <property type="evidence" value="ECO:0007669"/>
    <property type="project" value="UniProtKB-SubCell"/>
</dbReference>
<keyword evidence="12 16" id="KW-0472">Membrane</keyword>
<keyword evidence="8 16" id="KW-1133">Transmembrane helix</keyword>
<evidence type="ECO:0000256" key="13">
    <source>
        <dbReference type="ARBA" id="ARBA00023157"/>
    </source>
</evidence>
<organism evidence="19 20">
    <name type="scientific">Mycena albidolilacea</name>
    <dbReference type="NCBI Taxonomy" id="1033008"/>
    <lineage>
        <taxon>Eukaryota</taxon>
        <taxon>Fungi</taxon>
        <taxon>Dikarya</taxon>
        <taxon>Basidiomycota</taxon>
        <taxon>Agaricomycotina</taxon>
        <taxon>Agaricomycetes</taxon>
        <taxon>Agaricomycetidae</taxon>
        <taxon>Agaricales</taxon>
        <taxon>Marasmiineae</taxon>
        <taxon>Mycenaceae</taxon>
        <taxon>Mycena</taxon>
    </lineage>
</organism>
<comment type="similarity">
    <text evidence="4">Belongs to the ATG27 family.</text>
</comment>
<feature type="signal peptide" evidence="17">
    <location>
        <begin position="1"/>
        <end position="16"/>
    </location>
</feature>
<evidence type="ECO:0000313" key="19">
    <source>
        <dbReference type="EMBL" id="KAJ7347971.1"/>
    </source>
</evidence>
<evidence type="ECO:0000256" key="11">
    <source>
        <dbReference type="ARBA" id="ARBA00023128"/>
    </source>
</evidence>
<reference evidence="19" key="1">
    <citation type="submission" date="2023-03" db="EMBL/GenBank/DDBJ databases">
        <title>Massive genome expansion in bonnet fungi (Mycena s.s.) driven by repeated elements and novel gene families across ecological guilds.</title>
        <authorList>
            <consortium name="Lawrence Berkeley National Laboratory"/>
            <person name="Harder C.B."/>
            <person name="Miyauchi S."/>
            <person name="Viragh M."/>
            <person name="Kuo A."/>
            <person name="Thoen E."/>
            <person name="Andreopoulos B."/>
            <person name="Lu D."/>
            <person name="Skrede I."/>
            <person name="Drula E."/>
            <person name="Henrissat B."/>
            <person name="Morin E."/>
            <person name="Kohler A."/>
            <person name="Barry K."/>
            <person name="LaButti K."/>
            <person name="Morin E."/>
            <person name="Salamov A."/>
            <person name="Lipzen A."/>
            <person name="Mereny Z."/>
            <person name="Hegedus B."/>
            <person name="Baldrian P."/>
            <person name="Stursova M."/>
            <person name="Weitz H."/>
            <person name="Taylor A."/>
            <person name="Grigoriev I.V."/>
            <person name="Nagy L.G."/>
            <person name="Martin F."/>
            <person name="Kauserud H."/>
        </authorList>
    </citation>
    <scope>NUCLEOTIDE SEQUENCE</scope>
    <source>
        <strain evidence="19">CBHHK002</strain>
    </source>
</reference>
<name>A0AAD7ES02_9AGAR</name>
<evidence type="ECO:0000256" key="16">
    <source>
        <dbReference type="SAM" id="Phobius"/>
    </source>
</evidence>
<dbReference type="Proteomes" id="UP001218218">
    <property type="component" value="Unassembled WGS sequence"/>
</dbReference>
<dbReference type="GO" id="GO:0000139">
    <property type="term" value="C:Golgi membrane"/>
    <property type="evidence" value="ECO:0007669"/>
    <property type="project" value="UniProtKB-SubCell"/>
</dbReference>
<evidence type="ECO:0000256" key="6">
    <source>
        <dbReference type="ARBA" id="ARBA00022692"/>
    </source>
</evidence>
<evidence type="ECO:0000256" key="8">
    <source>
        <dbReference type="ARBA" id="ARBA00022989"/>
    </source>
</evidence>
<evidence type="ECO:0000259" key="18">
    <source>
        <dbReference type="PROSITE" id="PS51914"/>
    </source>
</evidence>
<evidence type="ECO:0000256" key="7">
    <source>
        <dbReference type="ARBA" id="ARBA00022729"/>
    </source>
</evidence>
<feature type="domain" description="MRH" evidence="18">
    <location>
        <begin position="32"/>
        <end position="167"/>
    </location>
</feature>
<feature type="compositionally biased region" description="Acidic residues" evidence="15">
    <location>
        <begin position="190"/>
        <end position="205"/>
    </location>
</feature>
<dbReference type="PROSITE" id="PS51914">
    <property type="entry name" value="MRH"/>
    <property type="match status" value="1"/>
</dbReference>
<feature type="chain" id="PRO_5042109307" description="Autophagy-related protein 27" evidence="17">
    <location>
        <begin position="17"/>
        <end position="336"/>
    </location>
</feature>
<dbReference type="InterPro" id="IPR009011">
    <property type="entry name" value="Man6P_isomerase_rcpt-bd_dom_sf"/>
</dbReference>
<comment type="caution">
    <text evidence="19">The sequence shown here is derived from an EMBL/GenBank/DDBJ whole genome shotgun (WGS) entry which is preliminary data.</text>
</comment>
<accession>A0AAD7ES02</accession>
<evidence type="ECO:0000256" key="12">
    <source>
        <dbReference type="ARBA" id="ARBA00023136"/>
    </source>
</evidence>
<dbReference type="InterPro" id="IPR044865">
    <property type="entry name" value="MRH_dom"/>
</dbReference>
<keyword evidence="6 16" id="KW-0812">Transmembrane</keyword>